<evidence type="ECO:0000256" key="2">
    <source>
        <dbReference type="SAM" id="SignalP"/>
    </source>
</evidence>
<accession>A0AAE6G4F7</accession>
<gene>
    <name evidence="3" type="ORF">BHS09_29230</name>
</gene>
<feature type="compositionally biased region" description="Low complexity" evidence="1">
    <location>
        <begin position="266"/>
        <end position="280"/>
    </location>
</feature>
<dbReference type="EMBL" id="CP017174">
    <property type="protein sequence ID" value="QDE70727.1"/>
    <property type="molecule type" value="Genomic_DNA"/>
</dbReference>
<dbReference type="Proteomes" id="UP000320179">
    <property type="component" value="Chromosome"/>
</dbReference>
<evidence type="ECO:0000313" key="4">
    <source>
        <dbReference type="Proteomes" id="UP000320179"/>
    </source>
</evidence>
<feature type="compositionally biased region" description="Basic and acidic residues" evidence="1">
    <location>
        <begin position="173"/>
        <end position="183"/>
    </location>
</feature>
<name>A0AAE6G4F7_MYXXA</name>
<feature type="region of interest" description="Disordered" evidence="1">
    <location>
        <begin position="245"/>
        <end position="288"/>
    </location>
</feature>
<dbReference type="AlphaFoldDB" id="A0AAE6G4F7"/>
<organism evidence="3 4">
    <name type="scientific">Myxococcus xanthus</name>
    <dbReference type="NCBI Taxonomy" id="34"/>
    <lineage>
        <taxon>Bacteria</taxon>
        <taxon>Pseudomonadati</taxon>
        <taxon>Myxococcota</taxon>
        <taxon>Myxococcia</taxon>
        <taxon>Myxococcales</taxon>
        <taxon>Cystobacterineae</taxon>
        <taxon>Myxococcaceae</taxon>
        <taxon>Myxococcus</taxon>
    </lineage>
</organism>
<dbReference type="PROSITE" id="PS51257">
    <property type="entry name" value="PROKAR_LIPOPROTEIN"/>
    <property type="match status" value="1"/>
</dbReference>
<evidence type="ECO:0000313" key="3">
    <source>
        <dbReference type="EMBL" id="QDE70727.1"/>
    </source>
</evidence>
<evidence type="ECO:0000256" key="1">
    <source>
        <dbReference type="SAM" id="MobiDB-lite"/>
    </source>
</evidence>
<evidence type="ECO:0008006" key="5">
    <source>
        <dbReference type="Google" id="ProtNLM"/>
    </source>
</evidence>
<sequence>MTCQNGRMTANIRQLVLAGLGTALSACATRPAPPVEHYSLGMSRADYRDYKKAKADPCASSEPRWLADELTTVNGTMARFLRETENLSKLDAPDHAQQMAMMREATESLPPLMEVHRYTLNRLKECGFRNTGAFPEIARRGHELLTEVDARLEEGPKVLAEVALKNARRQWRAETPEREEAARRTWCPPNPQVGQPDLYYARQEVDGRKLWRFCDGHVVEQRAEGEPVLVQPDNLTSRMRRRIKPQSYLEAARDYPTAEMDRQPDSVSSSGQGAAKKSSAPVGNGGPG</sequence>
<feature type="signal peptide" evidence="2">
    <location>
        <begin position="1"/>
        <end position="28"/>
    </location>
</feature>
<proteinExistence type="predicted"/>
<reference evidence="3 4" key="1">
    <citation type="journal article" date="2019" name="Science">
        <title>Social genes are selection hotspots in kin groups of a soil microbe.</title>
        <authorList>
            <person name="Wielgoss S."/>
            <person name="Wolfensberger R."/>
            <person name="Sun L."/>
            <person name="Fiegna F."/>
            <person name="Velicer G.J."/>
        </authorList>
    </citation>
    <scope>NUCLEOTIDE SEQUENCE [LARGE SCALE GENOMIC DNA]</scope>
    <source>
        <strain evidence="3 4">MC3.5.9c15</strain>
    </source>
</reference>
<feature type="chain" id="PRO_5042291660" description="Lipoprotein" evidence="2">
    <location>
        <begin position="29"/>
        <end position="288"/>
    </location>
</feature>
<feature type="region of interest" description="Disordered" evidence="1">
    <location>
        <begin position="173"/>
        <end position="194"/>
    </location>
</feature>
<keyword evidence="2" id="KW-0732">Signal</keyword>
<protein>
    <recommendedName>
        <fullName evidence="5">Lipoprotein</fullName>
    </recommendedName>
</protein>